<gene>
    <name evidence="1" type="ORF">QSG27_16190</name>
</gene>
<evidence type="ECO:0000313" key="1">
    <source>
        <dbReference type="EMBL" id="MDQ2104243.1"/>
    </source>
</evidence>
<sequence>MPPFHFIMVVWGERFTRFFLDVALPSQLASDGLPAMRHLDNAVYRIFTTESDAAVMTADPAFDRLSALMRVEFTVVEPGAEALLSADRYATMTAFHRRAVAEASVDGAYLVFLAPDAIFSAGTFAHVEARAALGDELVMIGGPRTVIEDAVPVVFARFRQPDGTISIPPRDLVRLMIDHPHPISKSLRWGTPGFCCAEASHLYWFASDNAAFVAHCWHLHPILVRSRPGSSAFSETIDGDYVLRTVQAPERIHVIQSSDEACVLEFSRRDHWAEVAGTPLPFSLERTLEWAAQRTNRFHRRFFDQPILFRAHGASEEAIEACLAEAEAAAAPIARAVAEQIADVDCAFDVRDLAGARHLYLYGCGRFGTTVLDVLRRSGVTVTAFIDSERDGTLDGLPILPFAAFRDDHPAGAVVLICSMFFTPIARKLEAVPDCRVLLARPLFNRAESGPLVELPLTRWTPTPSVQEALP</sequence>
<dbReference type="Proteomes" id="UP001227317">
    <property type="component" value="Unassembled WGS sequence"/>
</dbReference>
<dbReference type="RefSeq" id="WP_306707855.1">
    <property type="nucleotide sequence ID" value="NZ_JAUJFI010000078.1"/>
</dbReference>
<organism evidence="1 2">
    <name type="scientific">Azospirillum isscasi</name>
    <dbReference type="NCBI Taxonomy" id="3053926"/>
    <lineage>
        <taxon>Bacteria</taxon>
        <taxon>Pseudomonadati</taxon>
        <taxon>Pseudomonadota</taxon>
        <taxon>Alphaproteobacteria</taxon>
        <taxon>Rhodospirillales</taxon>
        <taxon>Azospirillaceae</taxon>
        <taxon>Azospirillum</taxon>
    </lineage>
</organism>
<accession>A0ABU0WJP5</accession>
<evidence type="ECO:0000313" key="2">
    <source>
        <dbReference type="Proteomes" id="UP001227317"/>
    </source>
</evidence>
<dbReference type="EMBL" id="JAUJFI010000078">
    <property type="protein sequence ID" value="MDQ2104243.1"/>
    <property type="molecule type" value="Genomic_DNA"/>
</dbReference>
<evidence type="ECO:0008006" key="3">
    <source>
        <dbReference type="Google" id="ProtNLM"/>
    </source>
</evidence>
<protein>
    <recommendedName>
        <fullName evidence="3">C-methyltransferase domain-containing protein</fullName>
    </recommendedName>
</protein>
<keyword evidence="2" id="KW-1185">Reference proteome</keyword>
<comment type="caution">
    <text evidence="1">The sequence shown here is derived from an EMBL/GenBank/DDBJ whole genome shotgun (WGS) entry which is preliminary data.</text>
</comment>
<name>A0ABU0WJP5_9PROT</name>
<proteinExistence type="predicted"/>
<reference evidence="1 2" key="1">
    <citation type="submission" date="2023-06" db="EMBL/GenBank/DDBJ databases">
        <title>Azospirillum isscasensis sp.nov, a bacterium isolated from rhizosphere soil of rice.</title>
        <authorList>
            <person name="Wang H."/>
        </authorList>
    </citation>
    <scope>NUCLEOTIDE SEQUENCE [LARGE SCALE GENOMIC DNA]</scope>
    <source>
        <strain evidence="1 2">C340-1</strain>
    </source>
</reference>